<name>A0A928VQA8_9CYAN</name>
<feature type="transmembrane region" description="Helical" evidence="1">
    <location>
        <begin position="48"/>
        <end position="69"/>
    </location>
</feature>
<comment type="caution">
    <text evidence="3">The sequence shown here is derived from an EMBL/GenBank/DDBJ whole genome shotgun (WGS) entry which is preliminary data.</text>
</comment>
<evidence type="ECO:0000313" key="3">
    <source>
        <dbReference type="EMBL" id="MBE9031782.1"/>
    </source>
</evidence>
<dbReference type="EMBL" id="JADEXQ010000075">
    <property type="protein sequence ID" value="MBE9031782.1"/>
    <property type="molecule type" value="Genomic_DNA"/>
</dbReference>
<feature type="domain" description="Protein-glutamine gamma-glutamyltransferase-like C-terminal" evidence="2">
    <location>
        <begin position="122"/>
        <end position="193"/>
    </location>
</feature>
<keyword evidence="1" id="KW-0472">Membrane</keyword>
<protein>
    <submittedName>
        <fullName evidence="3">DUF4129 domain-containing protein</fullName>
    </submittedName>
</protein>
<dbReference type="Proteomes" id="UP000625316">
    <property type="component" value="Unassembled WGS sequence"/>
</dbReference>
<sequence length="224" mass="25840">MSKFQESNLGWQFRQTQQRFAEWLEWVLNQPRQGTPRNPNDPWALRWLAPYLTWIFGILLLGLLGFILVRALSNWRVRRLEGKLAQNINAPPSELAVSLNEWLQRAQQFQQQGNFTQAGRSLYFAMLQNLHDREIIPEKRSRTDQEYDELLQQLSQEFVQAEAFSQLLQTHERIEFAGGQLSAQDYDRCQQAYGETVQAIATVESIDQSATARQGANGAAVEVD</sequence>
<keyword evidence="4" id="KW-1185">Reference proteome</keyword>
<evidence type="ECO:0000256" key="1">
    <source>
        <dbReference type="SAM" id="Phobius"/>
    </source>
</evidence>
<keyword evidence="1" id="KW-1133">Transmembrane helix</keyword>
<dbReference type="Pfam" id="PF13559">
    <property type="entry name" value="DUF4129"/>
    <property type="match status" value="1"/>
</dbReference>
<dbReference type="AlphaFoldDB" id="A0A928VQA8"/>
<accession>A0A928VQA8</accession>
<reference evidence="3" key="1">
    <citation type="submission" date="2020-10" db="EMBL/GenBank/DDBJ databases">
        <authorList>
            <person name="Castelo-Branco R."/>
            <person name="Eusebio N."/>
            <person name="Adriana R."/>
            <person name="Vieira A."/>
            <person name="Brugerolle De Fraissinette N."/>
            <person name="Rezende De Castro R."/>
            <person name="Schneider M.P."/>
            <person name="Vasconcelos V."/>
            <person name="Leao P.N."/>
        </authorList>
    </citation>
    <scope>NUCLEOTIDE SEQUENCE</scope>
    <source>
        <strain evidence="3">LEGE 11480</strain>
    </source>
</reference>
<dbReference type="InterPro" id="IPR025403">
    <property type="entry name" value="TgpA-like_C"/>
</dbReference>
<evidence type="ECO:0000259" key="2">
    <source>
        <dbReference type="Pfam" id="PF13559"/>
    </source>
</evidence>
<evidence type="ECO:0000313" key="4">
    <source>
        <dbReference type="Proteomes" id="UP000625316"/>
    </source>
</evidence>
<organism evidence="3 4">
    <name type="scientific">Romeriopsis navalis LEGE 11480</name>
    <dbReference type="NCBI Taxonomy" id="2777977"/>
    <lineage>
        <taxon>Bacteria</taxon>
        <taxon>Bacillati</taxon>
        <taxon>Cyanobacteriota</taxon>
        <taxon>Cyanophyceae</taxon>
        <taxon>Leptolyngbyales</taxon>
        <taxon>Leptolyngbyaceae</taxon>
        <taxon>Romeriopsis</taxon>
        <taxon>Romeriopsis navalis</taxon>
    </lineage>
</organism>
<gene>
    <name evidence="3" type="ORF">IQ266_18775</name>
</gene>
<keyword evidence="1" id="KW-0812">Transmembrane</keyword>
<dbReference type="RefSeq" id="WP_264326609.1">
    <property type="nucleotide sequence ID" value="NZ_JADEXQ010000075.1"/>
</dbReference>
<proteinExistence type="predicted"/>